<feature type="compositionally biased region" description="Basic and acidic residues" evidence="2">
    <location>
        <begin position="190"/>
        <end position="213"/>
    </location>
</feature>
<evidence type="ECO:0008006" key="7">
    <source>
        <dbReference type="Google" id="ProtNLM"/>
    </source>
</evidence>
<evidence type="ECO:0000256" key="1">
    <source>
        <dbReference type="SAM" id="Coils"/>
    </source>
</evidence>
<dbReference type="AlphaFoldDB" id="A0A9P0CW59"/>
<feature type="region of interest" description="Disordered" evidence="2">
    <location>
        <begin position="186"/>
        <end position="233"/>
    </location>
</feature>
<dbReference type="PANTHER" id="PTHR23167">
    <property type="entry name" value="CALPONIN HOMOLOGY DOMAIN-CONTAINING PROTEIN DDB_G0272472-RELATED"/>
    <property type="match status" value="1"/>
</dbReference>
<feature type="coiled-coil region" evidence="1">
    <location>
        <begin position="353"/>
        <end position="380"/>
    </location>
</feature>
<dbReference type="Pfam" id="PF00307">
    <property type="entry name" value="CH"/>
    <property type="match status" value="1"/>
</dbReference>
<dbReference type="EMBL" id="OV651832">
    <property type="protein sequence ID" value="CAH1107308.1"/>
    <property type="molecule type" value="Genomic_DNA"/>
</dbReference>
<evidence type="ECO:0000256" key="2">
    <source>
        <dbReference type="SAM" id="MobiDB-lite"/>
    </source>
</evidence>
<dbReference type="InterPro" id="IPR001715">
    <property type="entry name" value="CH_dom"/>
</dbReference>
<feature type="domain" description="Calponin-homology (CH)" evidence="3">
    <location>
        <begin position="1"/>
        <end position="75"/>
    </location>
</feature>
<dbReference type="PROSITE" id="PS50021">
    <property type="entry name" value="CH"/>
    <property type="match status" value="1"/>
</dbReference>
<feature type="region of interest" description="Disordered" evidence="2">
    <location>
        <begin position="158"/>
        <end position="177"/>
    </location>
</feature>
<feature type="domain" description="BMERB" evidence="4">
    <location>
        <begin position="406"/>
        <end position="569"/>
    </location>
</feature>
<accession>A0A9P0CW59</accession>
<dbReference type="InterPro" id="IPR036872">
    <property type="entry name" value="CH_dom_sf"/>
</dbReference>
<dbReference type="InterPro" id="IPR050540">
    <property type="entry name" value="F-actin_Monoox_Mical"/>
</dbReference>
<feature type="coiled-coil region" evidence="1">
    <location>
        <begin position="115"/>
        <end position="144"/>
    </location>
</feature>
<dbReference type="Proteomes" id="UP001153636">
    <property type="component" value="Chromosome 20"/>
</dbReference>
<evidence type="ECO:0000259" key="3">
    <source>
        <dbReference type="PROSITE" id="PS50021"/>
    </source>
</evidence>
<feature type="region of interest" description="Disordered" evidence="2">
    <location>
        <begin position="391"/>
        <end position="411"/>
    </location>
</feature>
<reference evidence="5" key="1">
    <citation type="submission" date="2022-01" db="EMBL/GenBank/DDBJ databases">
        <authorList>
            <person name="King R."/>
        </authorList>
    </citation>
    <scope>NUCLEOTIDE SEQUENCE</scope>
</reference>
<sequence length="585" mass="67244">MGWRFCALIHHFEPDLIDFDSLSPHDVKGNCKKAFDAGDKLGIPRVIEPSDMHMLAVPDKLAVMTYLHQLRAHFTGHQLEVQQIGKTAEESNYIIGKFNTDKDTDITKQVFGQEILNLRKAKQNKKQENEKELEMNLANKYEQKGDASKLRLPLKITNEPDPVRENKEKSPGVGKDVKNIFNKVITSPIKDNHEQQKKEEIKKPILMTRRELTDPFGSDDEDSPPADQKATNNKIAELNGDINGIEDVADNNQKSDDVFSDLPKPNLVWLAIKNFFAHLQQILMRHTEQRERARQLLEQVKKDGSNPTSPSKSEEERQALLRERAKRLIADARRGSGSTTEVIRISPDSVRAYVEADDKLKKLDNEIRMLERQHSTGSEKNGNIYASLHGCEEPSIKSSPLENGRERITPDRLPDELGLKEMGIDVHSWIDKEMEDLEREQRAIDEQAAILEKQLRSVMESSESNGEDEEALMAKWFMFVNKKNALLRRQMQLNILEKEADLETRYKKLNAELQEIASIEDWRKTEEQRNREQVLLEELVQIVNKRDELVHHLDNQEKAIEDDEIIEKDLSHIELPAKDSNCAIS</sequence>
<proteinExistence type="predicted"/>
<protein>
    <recommendedName>
        <fullName evidence="7">EH domain-binding protein 1</fullName>
    </recommendedName>
</protein>
<dbReference type="SMART" id="SM01203">
    <property type="entry name" value="DUF3585"/>
    <property type="match status" value="1"/>
</dbReference>
<dbReference type="PANTHER" id="PTHR23167:SF46">
    <property type="entry name" value="EPS15 HOMOLOGY DOMAIN CONTAINING PROTEIN-BINDING PROTEIN 1, ISOFORM F"/>
    <property type="match status" value="1"/>
</dbReference>
<feature type="compositionally biased region" description="Basic and acidic residues" evidence="2">
    <location>
        <begin position="161"/>
        <end position="177"/>
    </location>
</feature>
<dbReference type="PROSITE" id="PS51848">
    <property type="entry name" value="BMERB"/>
    <property type="match status" value="1"/>
</dbReference>
<dbReference type="SUPFAM" id="SSF47576">
    <property type="entry name" value="Calponin-homology domain, CH-domain"/>
    <property type="match status" value="1"/>
</dbReference>
<gene>
    <name evidence="5" type="ORF">PSYICH_LOCUS7969</name>
</gene>
<dbReference type="Gene3D" id="1.10.418.10">
    <property type="entry name" value="Calponin-like domain"/>
    <property type="match status" value="1"/>
</dbReference>
<dbReference type="OrthoDB" id="5972258at2759"/>
<keyword evidence="6" id="KW-1185">Reference proteome</keyword>
<dbReference type="Pfam" id="PF12130">
    <property type="entry name" value="bMERB_dom"/>
    <property type="match status" value="1"/>
</dbReference>
<name>A0A9P0CW59_9CUCU</name>
<organism evidence="5 6">
    <name type="scientific">Psylliodes chrysocephalus</name>
    <dbReference type="NCBI Taxonomy" id="3402493"/>
    <lineage>
        <taxon>Eukaryota</taxon>
        <taxon>Metazoa</taxon>
        <taxon>Ecdysozoa</taxon>
        <taxon>Arthropoda</taxon>
        <taxon>Hexapoda</taxon>
        <taxon>Insecta</taxon>
        <taxon>Pterygota</taxon>
        <taxon>Neoptera</taxon>
        <taxon>Endopterygota</taxon>
        <taxon>Coleoptera</taxon>
        <taxon>Polyphaga</taxon>
        <taxon>Cucujiformia</taxon>
        <taxon>Chrysomeloidea</taxon>
        <taxon>Chrysomelidae</taxon>
        <taxon>Galerucinae</taxon>
        <taxon>Alticini</taxon>
        <taxon>Psylliodes</taxon>
    </lineage>
</organism>
<evidence type="ECO:0000313" key="6">
    <source>
        <dbReference type="Proteomes" id="UP001153636"/>
    </source>
</evidence>
<evidence type="ECO:0000259" key="4">
    <source>
        <dbReference type="PROSITE" id="PS51848"/>
    </source>
</evidence>
<evidence type="ECO:0000313" key="5">
    <source>
        <dbReference type="EMBL" id="CAH1107308.1"/>
    </source>
</evidence>
<dbReference type="InterPro" id="IPR022735">
    <property type="entry name" value="bMERB_dom"/>
</dbReference>
<keyword evidence="1" id="KW-0175">Coiled coil</keyword>